<feature type="region of interest" description="Disordered" evidence="1">
    <location>
        <begin position="102"/>
        <end position="123"/>
    </location>
</feature>
<dbReference type="AlphaFoldDB" id="A0A438DTR4"/>
<evidence type="ECO:0000256" key="1">
    <source>
        <dbReference type="SAM" id="MobiDB-lite"/>
    </source>
</evidence>
<comment type="caution">
    <text evidence="2">The sequence shown here is derived from an EMBL/GenBank/DDBJ whole genome shotgun (WGS) entry which is preliminary data.</text>
</comment>
<evidence type="ECO:0000313" key="2">
    <source>
        <dbReference type="EMBL" id="RVW38864.1"/>
    </source>
</evidence>
<reference evidence="2 3" key="1">
    <citation type="journal article" date="2018" name="PLoS Genet.">
        <title>Population sequencing reveals clonal diversity and ancestral inbreeding in the grapevine cultivar Chardonnay.</title>
        <authorList>
            <person name="Roach M.J."/>
            <person name="Johnson D.L."/>
            <person name="Bohlmann J."/>
            <person name="van Vuuren H.J."/>
            <person name="Jones S.J."/>
            <person name="Pretorius I.S."/>
            <person name="Schmidt S.A."/>
            <person name="Borneman A.R."/>
        </authorList>
    </citation>
    <scope>NUCLEOTIDE SEQUENCE [LARGE SCALE GENOMIC DNA]</scope>
    <source>
        <strain evidence="3">cv. Chardonnay</strain>
        <tissue evidence="2">Leaf</tissue>
    </source>
</reference>
<accession>A0A438DTR4</accession>
<sequence length="162" mass="19191">MDDLFRRVNKYSMLKDDVRVATQQVLVTSQLARNDSPKGSKTTSQRRWLETIKTDPTKRDWSRKCAYHKEHDHTMEQCRSLHYLLEKLVRVRHLKQYVCSKRRRAQTNQDPDAQTPTTSVTPRAMLNYIHGGPVDEEYNSKRKRQRLLRAASIRERINSIQP</sequence>
<organism evidence="2 3">
    <name type="scientific">Vitis vinifera</name>
    <name type="common">Grape</name>
    <dbReference type="NCBI Taxonomy" id="29760"/>
    <lineage>
        <taxon>Eukaryota</taxon>
        <taxon>Viridiplantae</taxon>
        <taxon>Streptophyta</taxon>
        <taxon>Embryophyta</taxon>
        <taxon>Tracheophyta</taxon>
        <taxon>Spermatophyta</taxon>
        <taxon>Magnoliopsida</taxon>
        <taxon>eudicotyledons</taxon>
        <taxon>Gunneridae</taxon>
        <taxon>Pentapetalae</taxon>
        <taxon>rosids</taxon>
        <taxon>Vitales</taxon>
        <taxon>Vitaceae</taxon>
        <taxon>Viteae</taxon>
        <taxon>Vitis</taxon>
    </lineage>
</organism>
<evidence type="ECO:0000313" key="3">
    <source>
        <dbReference type="Proteomes" id="UP000288805"/>
    </source>
</evidence>
<name>A0A438DTR4_VITVI</name>
<protein>
    <submittedName>
        <fullName evidence="2">Uncharacterized protein</fullName>
    </submittedName>
</protein>
<dbReference type="Proteomes" id="UP000288805">
    <property type="component" value="Unassembled WGS sequence"/>
</dbReference>
<dbReference type="EMBL" id="QGNW01001499">
    <property type="protein sequence ID" value="RVW38864.1"/>
    <property type="molecule type" value="Genomic_DNA"/>
</dbReference>
<feature type="compositionally biased region" description="Polar residues" evidence="1">
    <location>
        <begin position="106"/>
        <end position="121"/>
    </location>
</feature>
<proteinExistence type="predicted"/>
<gene>
    <name evidence="2" type="ORF">CK203_073621</name>
</gene>